<evidence type="ECO:0000313" key="1">
    <source>
        <dbReference type="EMBL" id="OQD70820.1"/>
    </source>
</evidence>
<comment type="caution">
    <text evidence="1">The sequence shown here is derived from an EMBL/GenBank/DDBJ whole genome shotgun (WGS) entry which is preliminary data.</text>
</comment>
<accession>A0A1V6P1K7</accession>
<dbReference type="Proteomes" id="UP000191408">
    <property type="component" value="Unassembled WGS sequence"/>
</dbReference>
<protein>
    <submittedName>
        <fullName evidence="1">Uncharacterized protein</fullName>
    </submittedName>
</protein>
<evidence type="ECO:0000313" key="2">
    <source>
        <dbReference type="Proteomes" id="UP000191408"/>
    </source>
</evidence>
<gene>
    <name evidence="1" type="ORF">PENPOL_c001G04871</name>
</gene>
<dbReference type="EMBL" id="MDYM01000001">
    <property type="protein sequence ID" value="OQD70820.1"/>
    <property type="molecule type" value="Genomic_DNA"/>
</dbReference>
<sequence>MQLRRICTLYFYSCHHHRTLLFPSLLKVPMSELKDPLDLAETGDLSKFSKLEATLVHTEVERRPNSISQDGVNRHAETSDLVVNELDFDFDLGTDRYPLGDLRSLQQVFDAVQYHQHLEREENFSLATRVECFKVDSQGGEWRTLDETNMDQLLQVIFIKPPATWNSRLNISKSYATSPLLPTTKPFPGRNMLVFFAPLVPIEGTSYGARILMTQRNAKQLLETLHVNPLFMLDMVGRPDYWAPQTHWEADDKGRLLACDLFCQHPRWNLQAQGAPLSVYVRHDIIRGLTTYIISHKEHDTSITTLKSILNIALNVTSANNKPAVFLDDPFDIHTILSTLSFEASKFHVKRFQRFMWKQMNKVEDHLAGLEISDRDKLGDLTKQLQIMSSNADSHIANADVAIITATAIRNAHSRLIPSLPQSSPFTNQRADDSISYVISSMEKQRIWFLNYKQRKDSTMSLVYNLVTQQDAGNNIQIAHSMKQDSTSMNAIAALTMIFLPGTFAGTVYRLQ</sequence>
<name>A0A1V6P1K7_PENPO</name>
<reference evidence="2" key="1">
    <citation type="journal article" date="2017" name="Nat. Microbiol.">
        <title>Global analysis of biosynthetic gene clusters reveals vast potential of secondary metabolite production in Penicillium species.</title>
        <authorList>
            <person name="Nielsen J.C."/>
            <person name="Grijseels S."/>
            <person name="Prigent S."/>
            <person name="Ji B."/>
            <person name="Dainat J."/>
            <person name="Nielsen K.F."/>
            <person name="Frisvad J.C."/>
            <person name="Workman M."/>
            <person name="Nielsen J."/>
        </authorList>
    </citation>
    <scope>NUCLEOTIDE SEQUENCE [LARGE SCALE GENOMIC DNA]</scope>
    <source>
        <strain evidence="2">IBT 4502</strain>
    </source>
</reference>
<keyword evidence="2" id="KW-1185">Reference proteome</keyword>
<dbReference type="OrthoDB" id="2830640at2759"/>
<organism evidence="1 2">
    <name type="scientific">Penicillium polonicum</name>
    <dbReference type="NCBI Taxonomy" id="60169"/>
    <lineage>
        <taxon>Eukaryota</taxon>
        <taxon>Fungi</taxon>
        <taxon>Dikarya</taxon>
        <taxon>Ascomycota</taxon>
        <taxon>Pezizomycotina</taxon>
        <taxon>Eurotiomycetes</taxon>
        <taxon>Eurotiomycetidae</taxon>
        <taxon>Eurotiales</taxon>
        <taxon>Aspergillaceae</taxon>
        <taxon>Penicillium</taxon>
    </lineage>
</organism>
<proteinExistence type="predicted"/>
<dbReference type="AlphaFoldDB" id="A0A1V6P1K7"/>
<dbReference type="STRING" id="60169.A0A1V6P1K7"/>